<dbReference type="Proteomes" id="UP000190744">
    <property type="component" value="Unassembled WGS sequence"/>
</dbReference>
<evidence type="ECO:0000256" key="3">
    <source>
        <dbReference type="ARBA" id="ARBA00022980"/>
    </source>
</evidence>
<evidence type="ECO:0000256" key="5">
    <source>
        <dbReference type="ARBA" id="ARBA00023274"/>
    </source>
</evidence>
<evidence type="ECO:0000256" key="2">
    <source>
        <dbReference type="ARBA" id="ARBA00005557"/>
    </source>
</evidence>
<keyword evidence="9" id="KW-1185">Reference proteome</keyword>
<dbReference type="Proteomes" id="UP000042958">
    <property type="component" value="Unassembled WGS sequence"/>
</dbReference>
<dbReference type="GO" id="GO:0005840">
    <property type="term" value="C:ribosome"/>
    <property type="evidence" value="ECO:0007669"/>
    <property type="project" value="UniProtKB-KW"/>
</dbReference>
<dbReference type="Gene3D" id="3.40.30.10">
    <property type="entry name" value="Glutaredoxin"/>
    <property type="match status" value="1"/>
</dbReference>
<reference evidence="10" key="3">
    <citation type="submission" date="2015-09" db="EMBL/GenBank/DDBJ databases">
        <authorList>
            <person name="Fill T.P."/>
            <person name="Baretta J.F."/>
            <person name="de Almeida L.G."/>
            <person name="Rocha M."/>
            <person name="de Souza D.H."/>
            <person name="Malavazi I."/>
            <person name="Cerdeira L.T."/>
            <person name="Hong H."/>
            <person name="Samborskyy M."/>
            <person name="de Vasconcelos A.T."/>
            <person name="Leadlay P."/>
            <person name="Rodrigues-Filho E."/>
        </authorList>
    </citation>
    <scope>NUCLEOTIDE SEQUENCE [LARGE SCALE GENOMIC DNA]</scope>
    <source>
        <strain evidence="10">LaBioMMi 136</strain>
    </source>
</reference>
<evidence type="ECO:0000313" key="10">
    <source>
        <dbReference type="Proteomes" id="UP000190744"/>
    </source>
</evidence>
<reference evidence="9" key="2">
    <citation type="journal article" date="2015" name="Genome Announc.">
        <title>Draft genome sequence of the fungus Penicillium brasilianum MG11.</title>
        <authorList>
            <person name="Horn F."/>
            <person name="Linde J."/>
            <person name="Mattern D.J."/>
            <person name="Walther G."/>
            <person name="Guthke R."/>
            <person name="Brakhage A.A."/>
            <person name="Valiante V."/>
        </authorList>
    </citation>
    <scope>NUCLEOTIDE SEQUENCE [LARGE SCALE GENOMIC DNA]</scope>
    <source>
        <strain evidence="9">MG11</strain>
    </source>
</reference>
<evidence type="ECO:0000256" key="6">
    <source>
        <dbReference type="ARBA" id="ARBA00035180"/>
    </source>
</evidence>
<gene>
    <name evidence="8" type="ORF">PEBR_42959</name>
    <name evidence="7" type="ORF">PMG11_06000</name>
</gene>
<evidence type="ECO:0000313" key="9">
    <source>
        <dbReference type="Proteomes" id="UP000042958"/>
    </source>
</evidence>
<dbReference type="EMBL" id="CDHK01000005">
    <property type="protein sequence ID" value="CEJ57303.1"/>
    <property type="molecule type" value="Genomic_DNA"/>
</dbReference>
<dbReference type="GO" id="GO:1990904">
    <property type="term" value="C:ribonucleoprotein complex"/>
    <property type="evidence" value="ECO:0007669"/>
    <property type="project" value="UniProtKB-KW"/>
</dbReference>
<evidence type="ECO:0000313" key="8">
    <source>
        <dbReference type="EMBL" id="OOQ81734.1"/>
    </source>
</evidence>
<keyword evidence="4" id="KW-0496">Mitochondrion</keyword>
<evidence type="ECO:0000256" key="1">
    <source>
        <dbReference type="ARBA" id="ARBA00004173"/>
    </source>
</evidence>
<comment type="subcellular location">
    <subcellularLocation>
        <location evidence="1">Mitochondrion</location>
    </subcellularLocation>
</comment>
<comment type="similarity">
    <text evidence="2">Belongs to the mitochondrion-specific ribosomal protein mL53 family.</text>
</comment>
<accession>A0A0F7TKJ9</accession>
<dbReference type="OrthoDB" id="4136894at2759"/>
<reference evidence="8" key="4">
    <citation type="submission" date="2015-09" db="EMBL/GenBank/DDBJ databases">
        <authorList>
            <person name="Jackson K.R."/>
            <person name="Lunt B.L."/>
            <person name="Fisher J.N.B."/>
            <person name="Gardner A.V."/>
            <person name="Bailey M.E."/>
            <person name="Deus L.M."/>
            <person name="Earl A.S."/>
            <person name="Gibby P.D."/>
            <person name="Hartmann K.A."/>
            <person name="Liu J.E."/>
            <person name="Manci A.M."/>
            <person name="Nielsen D.A."/>
            <person name="Solomon M.B."/>
            <person name="Breakwell D.P."/>
            <person name="Burnett S.H."/>
            <person name="Grose J.H."/>
        </authorList>
    </citation>
    <scope>NUCLEOTIDE SEQUENCE [LARGE SCALE GENOMIC DNA]</scope>
    <source>
        <strain evidence="8">LaBioMMi 136</strain>
    </source>
</reference>
<dbReference type="Pfam" id="PF10780">
    <property type="entry name" value="MRP_L53"/>
    <property type="match status" value="1"/>
</dbReference>
<dbReference type="GO" id="GO:0005739">
    <property type="term" value="C:mitochondrion"/>
    <property type="evidence" value="ECO:0007669"/>
    <property type="project" value="UniProtKB-SubCell"/>
</dbReference>
<organism evidence="7 9">
    <name type="scientific">Penicillium brasilianum</name>
    <dbReference type="NCBI Taxonomy" id="104259"/>
    <lineage>
        <taxon>Eukaryota</taxon>
        <taxon>Fungi</taxon>
        <taxon>Dikarya</taxon>
        <taxon>Ascomycota</taxon>
        <taxon>Pezizomycotina</taxon>
        <taxon>Eurotiomycetes</taxon>
        <taxon>Eurotiomycetidae</taxon>
        <taxon>Eurotiales</taxon>
        <taxon>Aspergillaceae</taxon>
        <taxon>Penicillium</taxon>
    </lineage>
</organism>
<protein>
    <recommendedName>
        <fullName evidence="6">Large ribosomal subunit protein mL53</fullName>
    </recommendedName>
</protein>
<reference evidence="7" key="1">
    <citation type="submission" date="2014-11" db="EMBL/GenBank/DDBJ databases">
        <authorList>
            <person name="Zhu J."/>
            <person name="Qi W."/>
            <person name="Song R."/>
        </authorList>
    </citation>
    <scope>NUCLEOTIDE SEQUENCE [LARGE SCALE GENOMIC DNA]</scope>
</reference>
<evidence type="ECO:0000313" key="7">
    <source>
        <dbReference type="EMBL" id="CEJ57303.1"/>
    </source>
</evidence>
<evidence type="ECO:0000256" key="4">
    <source>
        <dbReference type="ARBA" id="ARBA00023128"/>
    </source>
</evidence>
<dbReference type="STRING" id="104259.A0A0F7TKJ9"/>
<name>A0A0F7TKJ9_PENBI</name>
<proteinExistence type="inferred from homology"/>
<dbReference type="EMBL" id="LJBN01000238">
    <property type="protein sequence ID" value="OOQ81734.1"/>
    <property type="molecule type" value="Genomic_DNA"/>
</dbReference>
<dbReference type="InterPro" id="IPR019716">
    <property type="entry name" value="Ribosomal_mL53"/>
</dbReference>
<dbReference type="AlphaFoldDB" id="A0A0F7TKJ9"/>
<keyword evidence="3" id="KW-0689">Ribosomal protein</keyword>
<keyword evidence="5" id="KW-0687">Ribonucleoprotein</keyword>
<sequence length="106" mass="11561">MSLPLQTITTFRATFNPFVQASRPCRLLLSLLRTPSTASPASPTHIDIKVTQLPRNSTQQPVMTIGFKGGKEVTLEVGKRGMKIGDVVEEISRVGRALEREASLKG</sequence>